<proteinExistence type="predicted"/>
<dbReference type="VEuPathDB" id="FungiDB:P175DRAFT_0558553"/>
<evidence type="ECO:0008006" key="4">
    <source>
        <dbReference type="Google" id="ProtNLM"/>
    </source>
</evidence>
<feature type="compositionally biased region" description="Polar residues" evidence="1">
    <location>
        <begin position="189"/>
        <end position="199"/>
    </location>
</feature>
<protein>
    <recommendedName>
        <fullName evidence="4">Fungal N-terminal domain-containing protein</fullName>
    </recommendedName>
</protein>
<evidence type="ECO:0000313" key="2">
    <source>
        <dbReference type="EMBL" id="PTU20361.1"/>
    </source>
</evidence>
<dbReference type="Proteomes" id="UP000244073">
    <property type="component" value="Unassembled WGS sequence"/>
</dbReference>
<accession>A0A2T5LVQ4</accession>
<sequence>MALQASIASSASSLAATCTEIINTAHTIDLFQEDDNHLQDLLKETQILSATLSTIALFWTVNRLVAISNELSEILQILSISFHHCNLTLKQIQWIFKEENRDSLSSFNLWRKRIRVHADITALVLDAIVDPDFTGVKVTNMQQLLEDIKQIVEGDGKTVSPSNTQGLEMKDFFENGQILVDKVHQYTTSTRSEGGTVSDSPAEHGPSAPDTGRVLAFESVSATSENDRTLSENHAFSEIRELIYSKNLSAAEEYSRTFHTRVALTLESRRLGGRTLDFGVISTTL</sequence>
<evidence type="ECO:0000313" key="3">
    <source>
        <dbReference type="Proteomes" id="UP000244073"/>
    </source>
</evidence>
<gene>
    <name evidence="2" type="ORF">P175DRAFT_0558553</name>
</gene>
<name>A0A2T5LVQ4_9EURO</name>
<dbReference type="RefSeq" id="XP_040751753.1">
    <property type="nucleotide sequence ID" value="XM_040900846.1"/>
</dbReference>
<dbReference type="GeneID" id="63817730"/>
<dbReference type="AlphaFoldDB" id="A0A2T5LVQ4"/>
<comment type="caution">
    <text evidence="2">The sequence shown here is derived from an EMBL/GenBank/DDBJ whole genome shotgun (WGS) entry which is preliminary data.</text>
</comment>
<feature type="region of interest" description="Disordered" evidence="1">
    <location>
        <begin position="189"/>
        <end position="211"/>
    </location>
</feature>
<dbReference type="EMBL" id="MSFN02000005">
    <property type="protein sequence ID" value="PTU20361.1"/>
    <property type="molecule type" value="Genomic_DNA"/>
</dbReference>
<reference evidence="2 3" key="1">
    <citation type="journal article" date="2018" name="Proc. Natl. Acad. Sci. U.S.A.">
        <title>Linking secondary metabolites to gene clusters through genome sequencing of six diverse Aspergillus species.</title>
        <authorList>
            <person name="Kaerboelling I."/>
            <person name="Vesth T.C."/>
            <person name="Frisvad J.C."/>
            <person name="Nybo J.L."/>
            <person name="Theobald S."/>
            <person name="Kuo A."/>
            <person name="Bowyer P."/>
            <person name="Matsuda Y."/>
            <person name="Mondo S."/>
            <person name="Lyhne E.K."/>
            <person name="Kogle M.E."/>
            <person name="Clum A."/>
            <person name="Lipzen A."/>
            <person name="Salamov A."/>
            <person name="Ngan C.Y."/>
            <person name="Daum C."/>
            <person name="Chiniquy J."/>
            <person name="Barry K."/>
            <person name="LaButti K."/>
            <person name="Haridas S."/>
            <person name="Simmons B.A."/>
            <person name="Magnuson J.K."/>
            <person name="Mortensen U.H."/>
            <person name="Larsen T.O."/>
            <person name="Grigoriev I.V."/>
            <person name="Baker S.E."/>
            <person name="Andersen M.R."/>
        </authorList>
    </citation>
    <scope>NUCLEOTIDE SEQUENCE [LARGE SCALE GENOMIC DNA]</scope>
    <source>
        <strain evidence="2 3">IBT 24754</strain>
    </source>
</reference>
<evidence type="ECO:0000256" key="1">
    <source>
        <dbReference type="SAM" id="MobiDB-lite"/>
    </source>
</evidence>
<organism evidence="2 3">
    <name type="scientific">Aspergillus ochraceoroseus IBT 24754</name>
    <dbReference type="NCBI Taxonomy" id="1392256"/>
    <lineage>
        <taxon>Eukaryota</taxon>
        <taxon>Fungi</taxon>
        <taxon>Dikarya</taxon>
        <taxon>Ascomycota</taxon>
        <taxon>Pezizomycotina</taxon>
        <taxon>Eurotiomycetes</taxon>
        <taxon>Eurotiomycetidae</taxon>
        <taxon>Eurotiales</taxon>
        <taxon>Aspergillaceae</taxon>
        <taxon>Aspergillus</taxon>
        <taxon>Aspergillus subgen. Nidulantes</taxon>
    </lineage>
</organism>